<dbReference type="Proteomes" id="UP001596302">
    <property type="component" value="Unassembled WGS sequence"/>
</dbReference>
<feature type="region of interest" description="Disordered" evidence="1">
    <location>
        <begin position="1"/>
        <end position="26"/>
    </location>
</feature>
<comment type="caution">
    <text evidence="2">The sequence shown here is derived from an EMBL/GenBank/DDBJ whole genome shotgun (WGS) entry which is preliminary data.</text>
</comment>
<keyword evidence="3" id="KW-1185">Reference proteome</keyword>
<organism evidence="2 3">
    <name type="scientific">Pseudonocardia hispaniensis</name>
    <dbReference type="NCBI Taxonomy" id="904933"/>
    <lineage>
        <taxon>Bacteria</taxon>
        <taxon>Bacillati</taxon>
        <taxon>Actinomycetota</taxon>
        <taxon>Actinomycetes</taxon>
        <taxon>Pseudonocardiales</taxon>
        <taxon>Pseudonocardiaceae</taxon>
        <taxon>Pseudonocardia</taxon>
    </lineage>
</organism>
<proteinExistence type="predicted"/>
<gene>
    <name evidence="2" type="ORF">ACFQE5_18875</name>
</gene>
<evidence type="ECO:0000313" key="2">
    <source>
        <dbReference type="EMBL" id="MFC5996270.1"/>
    </source>
</evidence>
<accession>A0ABW1J745</accession>
<evidence type="ECO:0000313" key="3">
    <source>
        <dbReference type="Proteomes" id="UP001596302"/>
    </source>
</evidence>
<evidence type="ECO:0008006" key="4">
    <source>
        <dbReference type="Google" id="ProtNLM"/>
    </source>
</evidence>
<feature type="compositionally biased region" description="Polar residues" evidence="1">
    <location>
        <begin position="13"/>
        <end position="26"/>
    </location>
</feature>
<reference evidence="3" key="1">
    <citation type="journal article" date="2019" name="Int. J. Syst. Evol. Microbiol.">
        <title>The Global Catalogue of Microorganisms (GCM) 10K type strain sequencing project: providing services to taxonomists for standard genome sequencing and annotation.</title>
        <authorList>
            <consortium name="The Broad Institute Genomics Platform"/>
            <consortium name="The Broad Institute Genome Sequencing Center for Infectious Disease"/>
            <person name="Wu L."/>
            <person name="Ma J."/>
        </authorList>
    </citation>
    <scope>NUCLEOTIDE SEQUENCE [LARGE SCALE GENOMIC DNA]</scope>
    <source>
        <strain evidence="3">CCM 8391</strain>
    </source>
</reference>
<sequence length="172" mass="18535">MVPATATAHPTFGDQTTNSRGNLSKSIGQPAAMLNAAGDRTVEFRVDAIRTGAKCATNGYTEKPQNGQFVALDIFATTHPVFDPTSDDAEFLTAGYAWPVVTADGMRHIVDTTPAWSCSPPNRKNLGGLRGLTVQGTVYQLVINPAESAVEVRTERRIFPGQNWCARRDSNP</sequence>
<protein>
    <recommendedName>
        <fullName evidence="4">DUF4232 domain-containing protein</fullName>
    </recommendedName>
</protein>
<dbReference type="RefSeq" id="WP_379586806.1">
    <property type="nucleotide sequence ID" value="NZ_JBHSQW010000035.1"/>
</dbReference>
<evidence type="ECO:0000256" key="1">
    <source>
        <dbReference type="SAM" id="MobiDB-lite"/>
    </source>
</evidence>
<dbReference type="EMBL" id="JBHSQW010000035">
    <property type="protein sequence ID" value="MFC5996270.1"/>
    <property type="molecule type" value="Genomic_DNA"/>
</dbReference>
<name>A0ABW1J745_9PSEU</name>